<dbReference type="PANTHER" id="PTHR47307:SF1">
    <property type="entry name" value="GLUTATHIONE-REGULATED POTASSIUM-EFFLUX SYSTEM ANCILLARY PROTEIN KEFG"/>
    <property type="match status" value="1"/>
</dbReference>
<reference evidence="3 4" key="1">
    <citation type="submission" date="2017-10" db="EMBL/GenBank/DDBJ databases">
        <title>Draft genome of two endophytic bacteria isolated from 'guarana' Paullinia cupana (Mart.) Ducke.</title>
        <authorList>
            <person name="Siqueira K.A."/>
            <person name="Liotti R.G."/>
            <person name="Mendes T.A."/>
            <person name="Soares M.A."/>
        </authorList>
    </citation>
    <scope>NUCLEOTIDE SEQUENCE [LARGE SCALE GENOMIC DNA]</scope>
    <source>
        <strain evidence="3 4">342</strain>
    </source>
</reference>
<evidence type="ECO:0000259" key="2">
    <source>
        <dbReference type="Pfam" id="PF02525"/>
    </source>
</evidence>
<evidence type="ECO:0000313" key="4">
    <source>
        <dbReference type="Proteomes" id="UP000239181"/>
    </source>
</evidence>
<dbReference type="AlphaFoldDB" id="A0A2S9I9B5"/>
<name>A0A2S9I9B5_9GAMM</name>
<gene>
    <name evidence="3" type="ORF">CQW29_15990</name>
</gene>
<accession>A0A2S9I9B5</accession>
<dbReference type="InterPro" id="IPR046980">
    <property type="entry name" value="KefG/KefF"/>
</dbReference>
<organism evidence="3 4">
    <name type="scientific">Pantoea coffeiphila</name>
    <dbReference type="NCBI Taxonomy" id="1465635"/>
    <lineage>
        <taxon>Bacteria</taxon>
        <taxon>Pseudomonadati</taxon>
        <taxon>Pseudomonadota</taxon>
        <taxon>Gammaproteobacteria</taxon>
        <taxon>Enterobacterales</taxon>
        <taxon>Erwiniaceae</taxon>
        <taxon>Pantoea</taxon>
    </lineage>
</organism>
<keyword evidence="1" id="KW-0560">Oxidoreductase</keyword>
<dbReference type="Proteomes" id="UP000239181">
    <property type="component" value="Unassembled WGS sequence"/>
</dbReference>
<sequence length="185" mass="20532">MTRALIISGHPNLKESIANATILTAVAAALPEAEIRYLDSLYPDYRFDIDAEQQALLRADVIVWQFPFSWYALPGLMKLWIDEVFLHGFSHGSTSKLNGKKLLLSFTTGAPQEAFSAEGWFGHDLNDYLLPFRTTAGLCNLELLPPIHTSGVSYMARIEESQISQQKEAAREHAARLVAAIKALS</sequence>
<dbReference type="GO" id="GO:0010181">
    <property type="term" value="F:FMN binding"/>
    <property type="evidence" value="ECO:0007669"/>
    <property type="project" value="TreeGrafter"/>
</dbReference>
<dbReference type="InterPro" id="IPR029039">
    <property type="entry name" value="Flavoprotein-like_sf"/>
</dbReference>
<dbReference type="Pfam" id="PF02525">
    <property type="entry name" value="Flavodoxin_2"/>
    <property type="match status" value="1"/>
</dbReference>
<dbReference type="OrthoDB" id="9798454at2"/>
<dbReference type="EMBL" id="PDET01000011">
    <property type="protein sequence ID" value="PRD14367.1"/>
    <property type="molecule type" value="Genomic_DNA"/>
</dbReference>
<protein>
    <submittedName>
        <fullName evidence="3">NAD(P)H dehydrogenase</fullName>
    </submittedName>
</protein>
<dbReference type="GO" id="GO:0009055">
    <property type="term" value="F:electron transfer activity"/>
    <property type="evidence" value="ECO:0007669"/>
    <property type="project" value="TreeGrafter"/>
</dbReference>
<proteinExistence type="predicted"/>
<dbReference type="GO" id="GO:0003955">
    <property type="term" value="F:NAD(P)H dehydrogenase (quinone) activity"/>
    <property type="evidence" value="ECO:0007669"/>
    <property type="project" value="TreeGrafter"/>
</dbReference>
<evidence type="ECO:0000256" key="1">
    <source>
        <dbReference type="ARBA" id="ARBA00023002"/>
    </source>
</evidence>
<keyword evidence="4" id="KW-1185">Reference proteome</keyword>
<dbReference type="InterPro" id="IPR003680">
    <property type="entry name" value="Flavodoxin_fold"/>
</dbReference>
<dbReference type="PANTHER" id="PTHR47307">
    <property type="entry name" value="GLUTATHIONE-REGULATED POTASSIUM-EFFLUX SYSTEM ANCILLARY PROTEIN KEFG"/>
    <property type="match status" value="1"/>
</dbReference>
<comment type="caution">
    <text evidence="3">The sequence shown here is derived from an EMBL/GenBank/DDBJ whole genome shotgun (WGS) entry which is preliminary data.</text>
</comment>
<evidence type="ECO:0000313" key="3">
    <source>
        <dbReference type="EMBL" id="PRD14367.1"/>
    </source>
</evidence>
<feature type="domain" description="Flavodoxin-like fold" evidence="2">
    <location>
        <begin position="3"/>
        <end position="173"/>
    </location>
</feature>
<dbReference type="Gene3D" id="3.40.50.360">
    <property type="match status" value="1"/>
</dbReference>
<dbReference type="SUPFAM" id="SSF52218">
    <property type="entry name" value="Flavoproteins"/>
    <property type="match status" value="1"/>
</dbReference>
<dbReference type="RefSeq" id="WP_105593731.1">
    <property type="nucleotide sequence ID" value="NZ_PDET01000011.1"/>
</dbReference>